<feature type="transmembrane region" description="Helical" evidence="6">
    <location>
        <begin position="166"/>
        <end position="184"/>
    </location>
</feature>
<evidence type="ECO:0000256" key="2">
    <source>
        <dbReference type="ARBA" id="ARBA00008974"/>
    </source>
</evidence>
<evidence type="ECO:0000256" key="1">
    <source>
        <dbReference type="ARBA" id="ARBA00004141"/>
    </source>
</evidence>
<feature type="transmembrane region" description="Helical" evidence="6">
    <location>
        <begin position="269"/>
        <end position="291"/>
    </location>
</feature>
<keyword evidence="3 6" id="KW-0812">Transmembrane</keyword>
<dbReference type="AlphaFoldDB" id="A0A7C3IL21"/>
<feature type="transmembrane region" description="Helical" evidence="6">
    <location>
        <begin position="76"/>
        <end position="96"/>
    </location>
</feature>
<accession>A0A7C3IL21</accession>
<feature type="transmembrane region" description="Helical" evidence="6">
    <location>
        <begin position="46"/>
        <end position="70"/>
    </location>
</feature>
<dbReference type="GO" id="GO:0015205">
    <property type="term" value="F:nucleobase transmembrane transporter activity"/>
    <property type="evidence" value="ECO:0007669"/>
    <property type="project" value="TreeGrafter"/>
</dbReference>
<evidence type="ECO:0000256" key="5">
    <source>
        <dbReference type="ARBA" id="ARBA00023136"/>
    </source>
</evidence>
<feature type="transmembrane region" description="Helical" evidence="6">
    <location>
        <begin position="465"/>
        <end position="485"/>
    </location>
</feature>
<comment type="similarity">
    <text evidence="2">Belongs to the purine-cytosine permease (2.A.39) family.</text>
</comment>
<dbReference type="PANTHER" id="PTHR30618:SF0">
    <property type="entry name" value="PURINE-URACIL PERMEASE NCS1"/>
    <property type="match status" value="1"/>
</dbReference>
<feature type="transmembrane region" description="Helical" evidence="6">
    <location>
        <begin position="196"/>
        <end position="216"/>
    </location>
</feature>
<keyword evidence="5 6" id="KW-0472">Membrane</keyword>
<feature type="transmembrane region" description="Helical" evidence="6">
    <location>
        <begin position="138"/>
        <end position="160"/>
    </location>
</feature>
<organism evidence="7">
    <name type="scientific">Candidatus Methanomethylicus mesodigestus</name>
    <dbReference type="NCBI Taxonomy" id="1867258"/>
    <lineage>
        <taxon>Archaea</taxon>
        <taxon>Thermoproteota</taxon>
        <taxon>Methanosuratincolia</taxon>
        <taxon>Candidatus Methanomethylicales</taxon>
        <taxon>Candidatus Methanomethylicaceae</taxon>
        <taxon>Candidatus Methanomethylicus</taxon>
    </lineage>
</organism>
<evidence type="ECO:0000313" key="7">
    <source>
        <dbReference type="EMBL" id="HFK20151.1"/>
    </source>
</evidence>
<sequence>MINTWKLIIWETIFMAEEKEIVPQGYKENPDLLPVPMAERKKGYNVLTFTFMMFSMNTCIPMFFLGPIGAGLGLDMGQALVGAFIGNLAAVIAMYLNGIAGVKYGIPYPVQLRESFGFKGMHIPVLLRGAAGTMWFGIEVWAGSYALTLIALFALGIPAATAATMAFSYVVVAVLFYVGSFAIVMRKGLKGIGRMADFAGPLMLLYFIWLVWFLSTNPSFPSPWGVSTVSYFSLPFLAYLAVQTNWWATVALNISDLSRGINPEKKNTLFWGLLIGIVIGQVVGTALGYAAVAMTGVILPQEIILKFAPGAIAILIGLIFAFVAPWSTDITANAPPLIDILMATVKLRWKTAVVVASVIAFFVAPWWAVGQAADYTNYMTNWASNYGILLGPIAGIMIGSFWVNRKRTLDLQKLYTYGPNGYWHAGGVSRSAYISLILTWIVCYIIAYPTGQIAFIGPIPFPGGVTWYSAIVASFIFQVLLGRYFKE</sequence>
<feature type="transmembrane region" description="Helical" evidence="6">
    <location>
        <begin position="433"/>
        <end position="459"/>
    </location>
</feature>
<dbReference type="Pfam" id="PF02133">
    <property type="entry name" value="Transp_cyt_pur"/>
    <property type="match status" value="1"/>
</dbReference>
<dbReference type="Gene3D" id="1.10.4160.10">
    <property type="entry name" value="Hydantoin permease"/>
    <property type="match status" value="1"/>
</dbReference>
<proteinExistence type="inferred from homology"/>
<feature type="transmembrane region" description="Helical" evidence="6">
    <location>
        <begin position="347"/>
        <end position="368"/>
    </location>
</feature>
<dbReference type="PANTHER" id="PTHR30618">
    <property type="entry name" value="NCS1 FAMILY PURINE/PYRIMIDINE TRANSPORTER"/>
    <property type="match status" value="1"/>
</dbReference>
<feature type="transmembrane region" description="Helical" evidence="6">
    <location>
        <begin position="236"/>
        <end position="257"/>
    </location>
</feature>
<name>A0A7C3IL21_9CREN</name>
<keyword evidence="4 6" id="KW-1133">Transmembrane helix</keyword>
<protein>
    <recommendedName>
        <fullName evidence="8">Cytosine permease</fullName>
    </recommendedName>
</protein>
<dbReference type="EMBL" id="DSTX01000002">
    <property type="protein sequence ID" value="HFK20151.1"/>
    <property type="molecule type" value="Genomic_DNA"/>
</dbReference>
<evidence type="ECO:0000256" key="4">
    <source>
        <dbReference type="ARBA" id="ARBA00022989"/>
    </source>
</evidence>
<dbReference type="GO" id="GO:0005886">
    <property type="term" value="C:plasma membrane"/>
    <property type="evidence" value="ECO:0007669"/>
    <property type="project" value="TreeGrafter"/>
</dbReference>
<feature type="transmembrane region" description="Helical" evidence="6">
    <location>
        <begin position="303"/>
        <end position="326"/>
    </location>
</feature>
<comment type="subcellular location">
    <subcellularLocation>
        <location evidence="1">Membrane</location>
        <topology evidence="1">Multi-pass membrane protein</topology>
    </subcellularLocation>
</comment>
<dbReference type="InterPro" id="IPR001248">
    <property type="entry name" value="Pur-cyt_permease"/>
</dbReference>
<evidence type="ECO:0000256" key="6">
    <source>
        <dbReference type="SAM" id="Phobius"/>
    </source>
</evidence>
<evidence type="ECO:0008006" key="8">
    <source>
        <dbReference type="Google" id="ProtNLM"/>
    </source>
</evidence>
<dbReference type="InterPro" id="IPR045225">
    <property type="entry name" value="Uracil/uridine/allantoin_perm"/>
</dbReference>
<reference evidence="7" key="1">
    <citation type="journal article" date="2020" name="mSystems">
        <title>Genome- and Community-Level Interaction Insights into Carbon Utilization and Element Cycling Functions of Hydrothermarchaeota in Hydrothermal Sediment.</title>
        <authorList>
            <person name="Zhou Z."/>
            <person name="Liu Y."/>
            <person name="Xu W."/>
            <person name="Pan J."/>
            <person name="Luo Z.H."/>
            <person name="Li M."/>
        </authorList>
    </citation>
    <scope>NUCLEOTIDE SEQUENCE [LARGE SCALE GENOMIC DNA]</scope>
    <source>
        <strain evidence="7">SpSt-468</strain>
    </source>
</reference>
<evidence type="ECO:0000256" key="3">
    <source>
        <dbReference type="ARBA" id="ARBA00022692"/>
    </source>
</evidence>
<gene>
    <name evidence="7" type="ORF">ENS19_02620</name>
</gene>
<feature type="transmembrane region" description="Helical" evidence="6">
    <location>
        <begin position="383"/>
        <end position="403"/>
    </location>
</feature>
<comment type="caution">
    <text evidence="7">The sequence shown here is derived from an EMBL/GenBank/DDBJ whole genome shotgun (WGS) entry which is preliminary data.</text>
</comment>